<dbReference type="GO" id="GO:0016787">
    <property type="term" value="F:hydrolase activity"/>
    <property type="evidence" value="ECO:0007669"/>
    <property type="project" value="UniProtKB-KW"/>
</dbReference>
<evidence type="ECO:0000313" key="2">
    <source>
        <dbReference type="Proteomes" id="UP000187046"/>
    </source>
</evidence>
<organism evidence="1 2">
    <name type="scientific">Bacillus haynesii</name>
    <dbReference type="NCBI Taxonomy" id="1925021"/>
    <lineage>
        <taxon>Bacteria</taxon>
        <taxon>Bacillati</taxon>
        <taxon>Bacillota</taxon>
        <taxon>Bacilli</taxon>
        <taxon>Bacillales</taxon>
        <taxon>Bacillaceae</taxon>
        <taxon>Bacillus</taxon>
    </lineage>
</organism>
<evidence type="ECO:0000313" key="1">
    <source>
        <dbReference type="EMBL" id="OMI27124.1"/>
    </source>
</evidence>
<dbReference type="Proteomes" id="UP000187046">
    <property type="component" value="Unassembled WGS sequence"/>
</dbReference>
<keyword evidence="1" id="KW-0378">Hydrolase</keyword>
<gene>
    <name evidence="1" type="ORF">BTA31_11425</name>
</gene>
<name>A0ABX3I4N7_9BACI</name>
<protein>
    <submittedName>
        <fullName evidence="1">Alpha/beta hydrolase</fullName>
    </submittedName>
</protein>
<sequence>MEKNIKLTDESEIKVGLVGNPGSPTIMLPVAKESVYGQEAENLKVWGVDPESGKHFVEGLMDKFQILYFDYEGHRLQHPNPENLTPESIVKDLLTIANEMNIEKFSYYGYSWLALVGLQLAIRTDRLESLIMGGFPPIDGPYKEMMVVTNQTYEQVLSNQHSSVSDEQNLINPEKVDWDNIQVKIDTNQTKQFVTMYENLMEFDDRGIQHKLMIPRLAFAGEKDTINYGENFGNVTVDIIGILQKNKQELEHLGWDIEILNGNDMDHTKAMQPVTVLSLIKPWLVKNLNITR</sequence>
<comment type="caution">
    <text evidence="1">The sequence shown here is derived from an EMBL/GenBank/DDBJ whole genome shotgun (WGS) entry which is preliminary data.</text>
</comment>
<dbReference type="RefSeq" id="WP_076791638.1">
    <property type="nucleotide sequence ID" value="NZ_MRBL01000013.1"/>
</dbReference>
<reference evidence="1 2" key="1">
    <citation type="submission" date="2016-12" db="EMBL/GenBank/DDBJ databases">
        <title>Bacillus phylogenomics.</title>
        <authorList>
            <person name="Dunlap C."/>
        </authorList>
    </citation>
    <scope>NUCLEOTIDE SEQUENCE [LARGE SCALE GENOMIC DNA]</scope>
    <source>
        <strain evidence="1 2">NRRL B-41327</strain>
    </source>
</reference>
<proteinExistence type="predicted"/>
<dbReference type="Gene3D" id="3.40.50.1820">
    <property type="entry name" value="alpha/beta hydrolase"/>
    <property type="match status" value="1"/>
</dbReference>
<accession>A0ABX3I4N7</accession>
<dbReference type="InterPro" id="IPR029058">
    <property type="entry name" value="AB_hydrolase_fold"/>
</dbReference>
<dbReference type="EMBL" id="MRBL01000013">
    <property type="protein sequence ID" value="OMI27124.1"/>
    <property type="molecule type" value="Genomic_DNA"/>
</dbReference>
<keyword evidence="2" id="KW-1185">Reference proteome</keyword>
<dbReference type="SUPFAM" id="SSF53474">
    <property type="entry name" value="alpha/beta-Hydrolases"/>
    <property type="match status" value="1"/>
</dbReference>